<sequence length="101" mass="11146">MTAHVARATVQRGNHHGFAHIAVCSCGWLSRGYAREHAAQIMADDHLAQAEAVEVAFFAPIRTVELLAMNSTYLREYRAEPTPARRAAVEATSRELTRRGA</sequence>
<dbReference type="GeneID" id="60320759"/>
<dbReference type="PROSITE" id="PS51257">
    <property type="entry name" value="PROKAR_LIPOPROTEIN"/>
    <property type="match status" value="1"/>
</dbReference>
<dbReference type="Proteomes" id="UP000259812">
    <property type="component" value="Genome"/>
</dbReference>
<organism evidence="1 2">
    <name type="scientific">Mycobacterium phage Thonko</name>
    <dbReference type="NCBI Taxonomy" id="2282910"/>
    <lineage>
        <taxon>Viruses</taxon>
        <taxon>Duplodnaviria</taxon>
        <taxon>Heunggongvirae</taxon>
        <taxon>Uroviricota</taxon>
        <taxon>Caudoviricetes</taxon>
        <taxon>Bclasvirinae</taxon>
        <taxon>Thonkovirus</taxon>
        <taxon>Thonkovirus thonko</taxon>
    </lineage>
</organism>
<dbReference type="RefSeq" id="YP_009949355.1">
    <property type="nucleotide sequence ID" value="NC_051580.1"/>
</dbReference>
<name>A0A346FC51_9CAUD</name>
<dbReference type="EMBL" id="MH632120">
    <property type="protein sequence ID" value="AXN53276.1"/>
    <property type="molecule type" value="Genomic_DNA"/>
</dbReference>
<accession>A0A346FC51</accession>
<reference evidence="2" key="1">
    <citation type="submission" date="2018-07" db="EMBL/GenBank/DDBJ databases">
        <authorList>
            <person name="Quirk P.G."/>
            <person name="Krulwich T.A."/>
        </authorList>
    </citation>
    <scope>NUCLEOTIDE SEQUENCE [LARGE SCALE GENOMIC DNA]</scope>
</reference>
<gene>
    <name evidence="1" type="primary">4</name>
    <name evidence="1" type="ORF">PBI_THONKO_4</name>
</gene>
<evidence type="ECO:0000313" key="1">
    <source>
        <dbReference type="EMBL" id="AXN53276.1"/>
    </source>
</evidence>
<protein>
    <submittedName>
        <fullName evidence="1">Uncharacterized protein</fullName>
    </submittedName>
</protein>
<dbReference type="KEGG" id="vg:60320759"/>
<keyword evidence="2" id="KW-1185">Reference proteome</keyword>
<proteinExistence type="predicted"/>
<evidence type="ECO:0000313" key="2">
    <source>
        <dbReference type="Proteomes" id="UP000259812"/>
    </source>
</evidence>